<feature type="compositionally biased region" description="Acidic residues" evidence="1">
    <location>
        <begin position="1"/>
        <end position="22"/>
    </location>
</feature>
<evidence type="ECO:0000256" key="1">
    <source>
        <dbReference type="SAM" id="MobiDB-lite"/>
    </source>
</evidence>
<proteinExistence type="predicted"/>
<sequence>MMVVAEDGDASADSGDGGDDGDGVPPSGHVRYLPPRGCPLLLISVRCQVSEWRGEARQGKGSHGRAREV</sequence>
<dbReference type="EMBL" id="VSRR010127212">
    <property type="protein sequence ID" value="MPD01460.1"/>
    <property type="molecule type" value="Genomic_DNA"/>
</dbReference>
<reference evidence="2 3" key="1">
    <citation type="submission" date="2019-05" db="EMBL/GenBank/DDBJ databases">
        <title>Another draft genome of Portunus trituberculatus and its Hox gene families provides insights of decapod evolution.</title>
        <authorList>
            <person name="Jeong J.-H."/>
            <person name="Song I."/>
            <person name="Kim S."/>
            <person name="Choi T."/>
            <person name="Kim D."/>
            <person name="Ryu S."/>
            <person name="Kim W."/>
        </authorList>
    </citation>
    <scope>NUCLEOTIDE SEQUENCE [LARGE SCALE GENOMIC DNA]</scope>
    <source>
        <tissue evidence="2">Muscle</tissue>
    </source>
</reference>
<dbReference type="AlphaFoldDB" id="A0A5B7K371"/>
<gene>
    <name evidence="2" type="ORF">E2C01_096990</name>
</gene>
<evidence type="ECO:0000313" key="2">
    <source>
        <dbReference type="EMBL" id="MPD01460.1"/>
    </source>
</evidence>
<evidence type="ECO:0000313" key="3">
    <source>
        <dbReference type="Proteomes" id="UP000324222"/>
    </source>
</evidence>
<feature type="region of interest" description="Disordered" evidence="1">
    <location>
        <begin position="1"/>
        <end position="31"/>
    </location>
</feature>
<accession>A0A5B7K371</accession>
<organism evidence="2 3">
    <name type="scientific">Portunus trituberculatus</name>
    <name type="common">Swimming crab</name>
    <name type="synonym">Neptunus trituberculatus</name>
    <dbReference type="NCBI Taxonomy" id="210409"/>
    <lineage>
        <taxon>Eukaryota</taxon>
        <taxon>Metazoa</taxon>
        <taxon>Ecdysozoa</taxon>
        <taxon>Arthropoda</taxon>
        <taxon>Crustacea</taxon>
        <taxon>Multicrustacea</taxon>
        <taxon>Malacostraca</taxon>
        <taxon>Eumalacostraca</taxon>
        <taxon>Eucarida</taxon>
        <taxon>Decapoda</taxon>
        <taxon>Pleocyemata</taxon>
        <taxon>Brachyura</taxon>
        <taxon>Eubrachyura</taxon>
        <taxon>Portunoidea</taxon>
        <taxon>Portunidae</taxon>
        <taxon>Portuninae</taxon>
        <taxon>Portunus</taxon>
    </lineage>
</organism>
<name>A0A5B7K371_PORTR</name>
<dbReference type="Proteomes" id="UP000324222">
    <property type="component" value="Unassembled WGS sequence"/>
</dbReference>
<comment type="caution">
    <text evidence="2">The sequence shown here is derived from an EMBL/GenBank/DDBJ whole genome shotgun (WGS) entry which is preliminary data.</text>
</comment>
<keyword evidence="3" id="KW-1185">Reference proteome</keyword>
<protein>
    <submittedName>
        <fullName evidence="2">Uncharacterized protein</fullName>
    </submittedName>
</protein>